<evidence type="ECO:0000256" key="7">
    <source>
        <dbReference type="ARBA" id="ARBA00023056"/>
    </source>
</evidence>
<dbReference type="InterPro" id="IPR005835">
    <property type="entry name" value="NTP_transferase_dom"/>
</dbReference>
<proteinExistence type="inferred from homology"/>
<dbReference type="RefSeq" id="WP_415837444.1">
    <property type="nucleotide sequence ID" value="NZ_CBCSCN010000008.1"/>
</dbReference>
<feature type="binding site" evidence="9">
    <location>
        <begin position="177"/>
        <end position="178"/>
    </location>
    <ligand>
        <name>alpha-D-glucose 1-phosphate</name>
        <dbReference type="ChEBI" id="CHEBI:58601"/>
    </ligand>
</feature>
<feature type="domain" description="Glucose-1-phosphate adenylyltransferase/Bifunctional protein GlmU-like C-terminal hexapeptide" evidence="11">
    <location>
        <begin position="297"/>
        <end position="400"/>
    </location>
</feature>
<sequence>MMASVLSMILAGGEGTRLSPLTGKRAKPAVPFGGQYRIIDFVLSNFVNSDLHKIYLLTQFKSHSLNKHLQRCWRIAGLADKFIDTLPAQMNTGNHWYRGTADAIYQNLNQIESDNPDLVCIFGGDHIYTMNVRDMLNYHEQHNADLTVAAIPVPKEQAHHFGIIEIDEHHRMTGFVEKPKGEVKTIPGRPDYVLASMGNYIFARECLIRELEDDHANEESDHDFGKNIIPNLFPRAKVIVYDFSDNTVPGVSNSNYWRDVGTLESYWEANMDLLSDEPTVALNNLEWPINTYIPPFPPAKLSYKKGARNGQINNSMIGIGCEIQDCVIDHSILGYNIQVGKDSQIVDSIILPNSKIGAGVVLNRVIVDKRAEIAPGTKIGVNPEEDRKLYHVSDTGLIVIPRGARVGF</sequence>
<dbReference type="SUPFAM" id="SSF51161">
    <property type="entry name" value="Trimeric LpxA-like enzymes"/>
    <property type="match status" value="1"/>
</dbReference>
<protein>
    <recommendedName>
        <fullName evidence="9">Glucose-1-phosphate adenylyltransferase</fullName>
        <ecNumber evidence="9">2.7.7.27</ecNumber>
    </recommendedName>
    <alternativeName>
        <fullName evidence="9">ADP-glucose pyrophosphorylase</fullName>
        <shortName evidence="9">ADPGlc PPase</shortName>
    </alternativeName>
    <alternativeName>
        <fullName evidence="9">ADP-glucose synthase</fullName>
    </alternativeName>
</protein>
<evidence type="ECO:0000256" key="8">
    <source>
        <dbReference type="ARBA" id="ARBA00023277"/>
    </source>
</evidence>
<comment type="similarity">
    <text evidence="1 9">Belongs to the bacterial/plant glucose-1-phosphate adenylyltransferase family.</text>
</comment>
<evidence type="ECO:0000256" key="2">
    <source>
        <dbReference type="ARBA" id="ARBA00022600"/>
    </source>
</evidence>
<keyword evidence="13" id="KW-1185">Reference proteome</keyword>
<evidence type="ECO:0000259" key="10">
    <source>
        <dbReference type="Pfam" id="PF00483"/>
    </source>
</evidence>
<evidence type="ECO:0000313" key="13">
    <source>
        <dbReference type="Proteomes" id="UP000196573"/>
    </source>
</evidence>
<evidence type="ECO:0000259" key="11">
    <source>
        <dbReference type="Pfam" id="PF24894"/>
    </source>
</evidence>
<feature type="binding site" evidence="9">
    <location>
        <position position="162"/>
    </location>
    <ligand>
        <name>alpha-D-glucose 1-phosphate</name>
        <dbReference type="ChEBI" id="CHEBI:58601"/>
    </ligand>
</feature>
<keyword evidence="6 9" id="KW-0067">ATP-binding</keyword>
<dbReference type="InterPro" id="IPR011004">
    <property type="entry name" value="Trimer_LpxA-like_sf"/>
</dbReference>
<evidence type="ECO:0000256" key="1">
    <source>
        <dbReference type="ARBA" id="ARBA00010443"/>
    </source>
</evidence>
<evidence type="ECO:0000256" key="6">
    <source>
        <dbReference type="ARBA" id="ARBA00022840"/>
    </source>
</evidence>
<dbReference type="Gene3D" id="2.160.10.10">
    <property type="entry name" value="Hexapeptide repeat proteins"/>
    <property type="match status" value="1"/>
</dbReference>
<evidence type="ECO:0000256" key="3">
    <source>
        <dbReference type="ARBA" id="ARBA00022679"/>
    </source>
</evidence>
<keyword evidence="3 9" id="KW-0808">Transferase</keyword>
<feature type="domain" description="Nucleotidyl transferase" evidence="10">
    <location>
        <begin position="7"/>
        <end position="274"/>
    </location>
</feature>
<comment type="function">
    <text evidence="9">Involved in the biosynthesis of ADP-glucose, a building block required for the elongation reactions to produce glycogen. Catalyzes the reaction between ATP and alpha-D-glucose 1-phosphate (G1P) to produce pyrophosphate and ADP-Glc.</text>
</comment>
<dbReference type="PROSITE" id="PS00810">
    <property type="entry name" value="ADP_GLC_PYROPHOSPH_3"/>
    <property type="match status" value="1"/>
</dbReference>
<keyword evidence="7 9" id="KW-0320">Glycogen biosynthesis</keyword>
<evidence type="ECO:0000256" key="5">
    <source>
        <dbReference type="ARBA" id="ARBA00022741"/>
    </source>
</evidence>
<keyword evidence="8 9" id="KW-0119">Carbohydrate metabolism</keyword>
<dbReference type="PANTHER" id="PTHR43523:SF2">
    <property type="entry name" value="GLUCOSE-1-PHOSPHATE ADENYLYLTRANSFERASE"/>
    <property type="match status" value="1"/>
</dbReference>
<dbReference type="CDD" id="cd02508">
    <property type="entry name" value="ADP_Glucose_PP"/>
    <property type="match status" value="1"/>
</dbReference>
<dbReference type="GO" id="GO:0005978">
    <property type="term" value="P:glycogen biosynthetic process"/>
    <property type="evidence" value="ECO:0007669"/>
    <property type="project" value="UniProtKB-UniRule"/>
</dbReference>
<dbReference type="PANTHER" id="PTHR43523">
    <property type="entry name" value="GLUCOSE-1-PHOSPHATE ADENYLYLTRANSFERASE-RELATED"/>
    <property type="match status" value="1"/>
</dbReference>
<dbReference type="EC" id="2.7.7.27" evidence="9"/>
<dbReference type="Gene3D" id="3.90.550.10">
    <property type="entry name" value="Spore Coat Polysaccharide Biosynthesis Protein SpsA, Chain A"/>
    <property type="match status" value="1"/>
</dbReference>
<feature type="site" description="Could play a key role in the communication between the regulatory and the substrate sites" evidence="9">
    <location>
        <position position="96"/>
    </location>
</feature>
<keyword evidence="5 9" id="KW-0547">Nucleotide-binding</keyword>
<evidence type="ECO:0000256" key="9">
    <source>
        <dbReference type="HAMAP-Rule" id="MF_00624"/>
    </source>
</evidence>
<comment type="subunit">
    <text evidence="9">Homotetramer.</text>
</comment>
<dbReference type="InterPro" id="IPR023049">
    <property type="entry name" value="GlgC_bac"/>
</dbReference>
<dbReference type="GO" id="GO:0005524">
    <property type="term" value="F:ATP binding"/>
    <property type="evidence" value="ECO:0007669"/>
    <property type="project" value="UniProtKB-KW"/>
</dbReference>
<name>A0A1X7AI84_9GAMM</name>
<dbReference type="NCBIfam" id="TIGR02091">
    <property type="entry name" value="glgC"/>
    <property type="match status" value="1"/>
</dbReference>
<comment type="catalytic activity">
    <reaction evidence="9">
        <text>alpha-D-glucose 1-phosphate + ATP + H(+) = ADP-alpha-D-glucose + diphosphate</text>
        <dbReference type="Rhea" id="RHEA:12120"/>
        <dbReference type="ChEBI" id="CHEBI:15378"/>
        <dbReference type="ChEBI" id="CHEBI:30616"/>
        <dbReference type="ChEBI" id="CHEBI:33019"/>
        <dbReference type="ChEBI" id="CHEBI:57498"/>
        <dbReference type="ChEBI" id="CHEBI:58601"/>
        <dbReference type="EC" id="2.7.7.27"/>
    </reaction>
</comment>
<dbReference type="CDD" id="cd04651">
    <property type="entry name" value="LbH_G1P_AT_C"/>
    <property type="match status" value="1"/>
</dbReference>
<dbReference type="PROSITE" id="PS00809">
    <property type="entry name" value="ADP_GLC_PYROPHOSPH_2"/>
    <property type="match status" value="1"/>
</dbReference>
<dbReference type="AlphaFoldDB" id="A0A1X7AI84"/>
<dbReference type="InterPro" id="IPR029044">
    <property type="entry name" value="Nucleotide-diphossugar_trans"/>
</dbReference>
<dbReference type="NCBIfam" id="NF002023">
    <property type="entry name" value="PRK00844.1"/>
    <property type="match status" value="1"/>
</dbReference>
<keyword evidence="2 9" id="KW-0321">Glycogen metabolism</keyword>
<dbReference type="NCBIfam" id="NF001947">
    <property type="entry name" value="PRK00725.1"/>
    <property type="match status" value="1"/>
</dbReference>
<accession>A0A1X7AI84</accession>
<dbReference type="Proteomes" id="UP000196573">
    <property type="component" value="Unassembled WGS sequence"/>
</dbReference>
<feature type="binding site" evidence="9">
    <location>
        <position position="97"/>
    </location>
    <ligand>
        <name>alpha-D-glucose 1-phosphate</name>
        <dbReference type="ChEBI" id="CHEBI:58601"/>
    </ligand>
</feature>
<keyword evidence="4 9" id="KW-0548">Nucleotidyltransferase</keyword>
<evidence type="ECO:0000313" key="12">
    <source>
        <dbReference type="EMBL" id="SMA44034.1"/>
    </source>
</evidence>
<dbReference type="UniPathway" id="UPA00164"/>
<feature type="binding site" evidence="9">
    <location>
        <position position="196"/>
    </location>
    <ligand>
        <name>alpha-D-glucose 1-phosphate</name>
        <dbReference type="ChEBI" id="CHEBI:58601"/>
    </ligand>
</feature>
<comment type="pathway">
    <text evidence="9">Glycan biosynthesis; glycogen biosynthesis.</text>
</comment>
<dbReference type="Pfam" id="PF00483">
    <property type="entry name" value="NTP_transferase"/>
    <property type="match status" value="1"/>
</dbReference>
<dbReference type="PROSITE" id="PS00808">
    <property type="entry name" value="ADP_GLC_PYROPHOSPH_1"/>
    <property type="match status" value="1"/>
</dbReference>
<dbReference type="EMBL" id="FWPT01000003">
    <property type="protein sequence ID" value="SMA44034.1"/>
    <property type="molecule type" value="Genomic_DNA"/>
</dbReference>
<dbReference type="InterPro" id="IPR056818">
    <property type="entry name" value="GlmU/GlgC-like_hexapep"/>
</dbReference>
<feature type="site" description="Could play a key role in the communication between the regulatory and the substrate sites" evidence="9">
    <location>
        <position position="59"/>
    </location>
</feature>
<dbReference type="Pfam" id="PF24894">
    <property type="entry name" value="Hexapep_GlmU"/>
    <property type="match status" value="1"/>
</dbReference>
<gene>
    <name evidence="9 12" type="primary">glgC</name>
    <name evidence="12" type="ORF">EHSB41UT_01714</name>
</gene>
<dbReference type="GO" id="GO:0008878">
    <property type="term" value="F:glucose-1-phosphate adenylyltransferase activity"/>
    <property type="evidence" value="ECO:0007669"/>
    <property type="project" value="UniProtKB-UniRule"/>
</dbReference>
<organism evidence="12 13">
    <name type="scientific">Parendozoicomonas haliclonae</name>
    <dbReference type="NCBI Taxonomy" id="1960125"/>
    <lineage>
        <taxon>Bacteria</taxon>
        <taxon>Pseudomonadati</taxon>
        <taxon>Pseudomonadota</taxon>
        <taxon>Gammaproteobacteria</taxon>
        <taxon>Oceanospirillales</taxon>
        <taxon>Endozoicomonadaceae</taxon>
        <taxon>Parendozoicomonas</taxon>
    </lineage>
</organism>
<dbReference type="SUPFAM" id="SSF53448">
    <property type="entry name" value="Nucleotide-diphospho-sugar transferases"/>
    <property type="match status" value="1"/>
</dbReference>
<dbReference type="HAMAP" id="MF_00624">
    <property type="entry name" value="GlgC"/>
    <property type="match status" value="1"/>
</dbReference>
<evidence type="ECO:0000256" key="4">
    <source>
        <dbReference type="ARBA" id="ARBA00022695"/>
    </source>
</evidence>
<dbReference type="InterPro" id="IPR005836">
    <property type="entry name" value="ADP_Glu_pyroP_CS"/>
</dbReference>
<dbReference type="InterPro" id="IPR011831">
    <property type="entry name" value="ADP-Glc_PPase"/>
</dbReference>
<reference evidence="12 13" key="1">
    <citation type="submission" date="2017-03" db="EMBL/GenBank/DDBJ databases">
        <authorList>
            <person name="Afonso C.L."/>
            <person name="Miller P.J."/>
            <person name="Scott M.A."/>
            <person name="Spackman E."/>
            <person name="Goraichik I."/>
            <person name="Dimitrov K.M."/>
            <person name="Suarez D.L."/>
            <person name="Swayne D.E."/>
        </authorList>
    </citation>
    <scope>NUCLEOTIDE SEQUENCE [LARGE SCALE GENOMIC DNA]</scope>
    <source>
        <strain evidence="12">SB41UT1</strain>
    </source>
</reference>